<evidence type="ECO:0000313" key="2">
    <source>
        <dbReference type="EMBL" id="MBD8498641.1"/>
    </source>
</evidence>
<protein>
    <recommendedName>
        <fullName evidence="4">YfhD family protein</fullName>
    </recommendedName>
</protein>
<dbReference type="RefSeq" id="WP_192025016.1">
    <property type="nucleotide sequence ID" value="NZ_JACYTN010000005.1"/>
</dbReference>
<reference evidence="2 3" key="1">
    <citation type="submission" date="2020-09" db="EMBL/GenBank/DDBJ databases">
        <title>Paenibacillus sp. CAU 1523 isolated from sand of Haeundae Beach.</title>
        <authorList>
            <person name="Kim W."/>
        </authorList>
    </citation>
    <scope>NUCLEOTIDE SEQUENCE [LARGE SCALE GENOMIC DNA]</scope>
    <source>
        <strain evidence="2 3">CAU 1523</strain>
    </source>
</reference>
<dbReference type="EMBL" id="JACYTN010000005">
    <property type="protein sequence ID" value="MBD8498641.1"/>
    <property type="molecule type" value="Genomic_DNA"/>
</dbReference>
<comment type="caution">
    <text evidence="2">The sequence shown here is derived from an EMBL/GenBank/DDBJ whole genome shotgun (WGS) entry which is preliminary data.</text>
</comment>
<accession>A0ABR9AXM2</accession>
<sequence>MDVASFEKKIKESAKNPKSPPSRIDKNQSFSVKEQHDLDRNVAEQARKRIEKDNKQ</sequence>
<proteinExistence type="predicted"/>
<organism evidence="2 3">
    <name type="scientific">Paenibacillus arenosi</name>
    <dbReference type="NCBI Taxonomy" id="2774142"/>
    <lineage>
        <taxon>Bacteria</taxon>
        <taxon>Bacillati</taxon>
        <taxon>Bacillota</taxon>
        <taxon>Bacilli</taxon>
        <taxon>Bacillales</taxon>
        <taxon>Paenibacillaceae</taxon>
        <taxon>Paenibacillus</taxon>
    </lineage>
</organism>
<gene>
    <name evidence="2" type="ORF">IFO66_10050</name>
</gene>
<dbReference type="Proteomes" id="UP000634529">
    <property type="component" value="Unassembled WGS sequence"/>
</dbReference>
<feature type="compositionally biased region" description="Basic and acidic residues" evidence="1">
    <location>
        <begin position="1"/>
        <end position="15"/>
    </location>
</feature>
<evidence type="ECO:0000313" key="3">
    <source>
        <dbReference type="Proteomes" id="UP000634529"/>
    </source>
</evidence>
<evidence type="ECO:0008006" key="4">
    <source>
        <dbReference type="Google" id="ProtNLM"/>
    </source>
</evidence>
<name>A0ABR9AXM2_9BACL</name>
<feature type="region of interest" description="Disordered" evidence="1">
    <location>
        <begin position="1"/>
        <end position="39"/>
    </location>
</feature>
<keyword evidence="3" id="KW-1185">Reference proteome</keyword>
<evidence type="ECO:0000256" key="1">
    <source>
        <dbReference type="SAM" id="MobiDB-lite"/>
    </source>
</evidence>